<keyword evidence="3" id="KW-1185">Reference proteome</keyword>
<accession>G3JL09</accession>
<keyword evidence="2" id="KW-0808">Transferase</keyword>
<evidence type="ECO:0000313" key="2">
    <source>
        <dbReference type="EMBL" id="EGX90383.1"/>
    </source>
</evidence>
<keyword evidence="2" id="KW-0418">Kinase</keyword>
<dbReference type="KEGG" id="cmt:CCM_06803"/>
<dbReference type="Gene3D" id="3.90.1200.10">
    <property type="match status" value="1"/>
</dbReference>
<name>G3JL09_CORMM</name>
<proteinExistence type="predicted"/>
<dbReference type="Pfam" id="PF01636">
    <property type="entry name" value="APH"/>
    <property type="match status" value="1"/>
</dbReference>
<dbReference type="Proteomes" id="UP000001610">
    <property type="component" value="Unassembled WGS sequence"/>
</dbReference>
<evidence type="ECO:0000313" key="3">
    <source>
        <dbReference type="Proteomes" id="UP000001610"/>
    </source>
</evidence>
<dbReference type="SUPFAM" id="SSF56112">
    <property type="entry name" value="Protein kinase-like (PK-like)"/>
    <property type="match status" value="1"/>
</dbReference>
<dbReference type="AlphaFoldDB" id="G3JL09"/>
<dbReference type="EMBL" id="JH126403">
    <property type="protein sequence ID" value="EGX90383.1"/>
    <property type="molecule type" value="Genomic_DNA"/>
</dbReference>
<dbReference type="PANTHER" id="PTHR21310:SF15">
    <property type="entry name" value="AMINOGLYCOSIDE PHOSPHOTRANSFERASE DOMAIN-CONTAINING PROTEIN"/>
    <property type="match status" value="1"/>
</dbReference>
<dbReference type="OMA" id="NSQFAWC"/>
<evidence type="ECO:0000259" key="1">
    <source>
        <dbReference type="Pfam" id="PF01636"/>
    </source>
</evidence>
<dbReference type="GeneID" id="18168814"/>
<dbReference type="InterPro" id="IPR002575">
    <property type="entry name" value="Aminoglycoside_PTrfase"/>
</dbReference>
<gene>
    <name evidence="2" type="ORF">CCM_06803</name>
</gene>
<reference evidence="2 3" key="1">
    <citation type="journal article" date="2011" name="Genome Biol.">
        <title>Genome sequence of the insect pathogenic fungus Cordyceps militaris, a valued traditional Chinese medicine.</title>
        <authorList>
            <person name="Zheng P."/>
            <person name="Xia Y."/>
            <person name="Xiao G."/>
            <person name="Xiong C."/>
            <person name="Hu X."/>
            <person name="Zhang S."/>
            <person name="Zheng H."/>
            <person name="Huang Y."/>
            <person name="Zhou Y."/>
            <person name="Wang S."/>
            <person name="Zhao G.P."/>
            <person name="Liu X."/>
            <person name="St Leger R.J."/>
            <person name="Wang C."/>
        </authorList>
    </citation>
    <scope>NUCLEOTIDE SEQUENCE [LARGE SCALE GENOMIC DNA]</scope>
    <source>
        <strain evidence="2 3">CM01</strain>
    </source>
</reference>
<dbReference type="VEuPathDB" id="FungiDB:CCM_06803"/>
<organism evidence="2 3">
    <name type="scientific">Cordyceps militaris (strain CM01)</name>
    <name type="common">Caterpillar fungus</name>
    <dbReference type="NCBI Taxonomy" id="983644"/>
    <lineage>
        <taxon>Eukaryota</taxon>
        <taxon>Fungi</taxon>
        <taxon>Dikarya</taxon>
        <taxon>Ascomycota</taxon>
        <taxon>Pezizomycotina</taxon>
        <taxon>Sordariomycetes</taxon>
        <taxon>Hypocreomycetidae</taxon>
        <taxon>Hypocreales</taxon>
        <taxon>Cordycipitaceae</taxon>
        <taxon>Cordyceps</taxon>
    </lineage>
</organism>
<dbReference type="HOGENOM" id="CLU_043196_1_1_1"/>
<dbReference type="eggNOG" id="ENOG502SIMG">
    <property type="taxonomic scope" value="Eukaryota"/>
</dbReference>
<dbReference type="RefSeq" id="XP_006672004.1">
    <property type="nucleotide sequence ID" value="XM_006671941.1"/>
</dbReference>
<dbReference type="GO" id="GO:0016301">
    <property type="term" value="F:kinase activity"/>
    <property type="evidence" value="ECO:0007669"/>
    <property type="project" value="UniProtKB-KW"/>
</dbReference>
<protein>
    <submittedName>
        <fullName evidence="2">Protein kinase-like domain</fullName>
    </submittedName>
</protein>
<dbReference type="InterPro" id="IPR051678">
    <property type="entry name" value="AGP_Transferase"/>
</dbReference>
<dbReference type="InterPro" id="IPR011009">
    <property type="entry name" value="Kinase-like_dom_sf"/>
</dbReference>
<dbReference type="PANTHER" id="PTHR21310">
    <property type="entry name" value="AMINOGLYCOSIDE PHOSPHOTRANSFERASE-RELATED-RELATED"/>
    <property type="match status" value="1"/>
</dbReference>
<sequence>MPEKIFSYAKFNLDALLSLATRLRGRECTCNVAAAPKTGSMNWAIFISFDDGLDWVFRSPRSGHHAIVSDKTAQKMLISEVATLRCLRNNTSVPVPEVTDYVVGECLSPSLTWQERDSLDGVERGPFLDESQYLKSLIDVFISHATELPLTPHAFFAPIPDYSEYPNWSSYRAAIGRWNDYVAIGAKIESSKNLLSYCLAGQMLHQMSARLSTPDGSYTLSHPDLHLGNMFVDDEFNITCLIDWGSATSGPITELQATPGLGNSAFPPPEQLVSAFRAGFSQEHPLPAESWERADMMWHFSRLVRLLSTQDYRLFQALYKLVYKTDAEDSHICAVFNEMAAEEGNQRLLATLRADDYTASELEQQEAKAFGCCKTDKGNGRAVARKLTVVAEMNKTFLASAKVWRWIEKSLENDT</sequence>
<feature type="domain" description="Aminoglycoside phosphotransferase" evidence="1">
    <location>
        <begin position="50"/>
        <end position="253"/>
    </location>
</feature>
<dbReference type="OrthoDB" id="3645574at2759"/>
<dbReference type="InParanoid" id="G3JL09"/>